<dbReference type="AlphaFoldDB" id="A0AAF0BRX0"/>
<keyword evidence="2" id="KW-1185">Reference proteome</keyword>
<protein>
    <submittedName>
        <fullName evidence="1">Uncharacterized protein</fullName>
    </submittedName>
</protein>
<dbReference type="RefSeq" id="WP_174270111.1">
    <property type="nucleotide sequence ID" value="NZ_CP116810.1"/>
</dbReference>
<dbReference type="Proteomes" id="UP000001426">
    <property type="component" value="Chromosome"/>
</dbReference>
<gene>
    <name evidence="1" type="ORF">TX73_018355</name>
</gene>
<proteinExistence type="predicted"/>
<accession>A0AAF0BRX0</accession>
<sequence length="66" mass="7419">MLTLAVDFLDPLDPLFRRKPETPCLVGAAPHLVREDDALDSADLFEALGAKKEFLLRRLIPITIIF</sequence>
<name>A0AAF0BRX0_RHOPA</name>
<dbReference type="EMBL" id="CP116810">
    <property type="protein sequence ID" value="WCL93717.1"/>
    <property type="molecule type" value="Genomic_DNA"/>
</dbReference>
<evidence type="ECO:0000313" key="2">
    <source>
        <dbReference type="Proteomes" id="UP000001426"/>
    </source>
</evidence>
<organism evidence="1 2">
    <name type="scientific">Rhodopseudomonas palustris (strain ATCC BAA-98 / CGA009)</name>
    <dbReference type="NCBI Taxonomy" id="258594"/>
    <lineage>
        <taxon>Bacteria</taxon>
        <taxon>Pseudomonadati</taxon>
        <taxon>Pseudomonadota</taxon>
        <taxon>Alphaproteobacteria</taxon>
        <taxon>Hyphomicrobiales</taxon>
        <taxon>Nitrobacteraceae</taxon>
        <taxon>Rhodopseudomonas</taxon>
    </lineage>
</organism>
<reference evidence="1 2" key="1">
    <citation type="journal article" date="2004" name="Nat. Biotechnol.">
        <title>Complete genome sequence of the metabolically versatile photosynthetic bacterium Rhodopseudomonas palustris.</title>
        <authorList>
            <person name="Larimer F.W."/>
            <person name="Chain P."/>
            <person name="Hauser L."/>
            <person name="Lamerdin J."/>
            <person name="Malfatti S."/>
            <person name="Do L."/>
            <person name="Land M.L."/>
            <person name="Pelletier D.A."/>
            <person name="Beatty J.T."/>
            <person name="Lang A.S."/>
            <person name="Tabita F.R."/>
            <person name="Gibson J.L."/>
            <person name="Hanson T.E."/>
            <person name="Bobst C."/>
            <person name="Torres J.L."/>
            <person name="Peres C."/>
            <person name="Harrison F.H."/>
            <person name="Gibson J."/>
            <person name="Harwood C.S."/>
        </authorList>
    </citation>
    <scope>NUCLEOTIDE SEQUENCE [LARGE SCALE GENOMIC DNA]</scope>
    <source>
        <strain evidence="2">ATCC BAA-98 / CGA009</strain>
    </source>
</reference>
<dbReference type="KEGG" id="rpa:TX73_018355"/>
<evidence type="ECO:0000313" key="1">
    <source>
        <dbReference type="EMBL" id="WCL93717.1"/>
    </source>
</evidence>